<name>A0A667XHK2_9TELE</name>
<dbReference type="AlphaFoldDB" id="A0A667XHK2"/>
<keyword evidence="9" id="KW-1185">Reference proteome</keyword>
<dbReference type="PANTHER" id="PTHR12081">
    <property type="entry name" value="TRANSCRIPTION FACTOR E2F"/>
    <property type="match status" value="1"/>
</dbReference>
<dbReference type="InterPro" id="IPR037241">
    <property type="entry name" value="E2F-DP_heterodim"/>
</dbReference>
<feature type="region of interest" description="Disordered" evidence="6">
    <location>
        <begin position="1"/>
        <end position="131"/>
    </location>
</feature>
<dbReference type="InterPro" id="IPR015633">
    <property type="entry name" value="E2F"/>
</dbReference>
<keyword evidence="4 5" id="KW-0804">Transcription</keyword>
<evidence type="ECO:0000259" key="7">
    <source>
        <dbReference type="SMART" id="SM01372"/>
    </source>
</evidence>
<keyword evidence="5" id="KW-0539">Nucleus</keyword>
<evidence type="ECO:0000256" key="3">
    <source>
        <dbReference type="ARBA" id="ARBA00023125"/>
    </source>
</evidence>
<feature type="region of interest" description="Disordered" evidence="6">
    <location>
        <begin position="317"/>
        <end position="361"/>
    </location>
</feature>
<dbReference type="InterPro" id="IPR032198">
    <property type="entry name" value="E2F_CC-MB"/>
</dbReference>
<dbReference type="OrthoDB" id="1743261at2759"/>
<dbReference type="InterPro" id="IPR036388">
    <property type="entry name" value="WH-like_DNA-bd_sf"/>
</dbReference>
<dbReference type="CDD" id="cd14660">
    <property type="entry name" value="E2F_DD"/>
    <property type="match status" value="1"/>
</dbReference>
<dbReference type="GeneTree" id="ENSGT00940000155115"/>
<feature type="compositionally biased region" description="Low complexity" evidence="6">
    <location>
        <begin position="328"/>
        <end position="342"/>
    </location>
</feature>
<keyword evidence="2 5" id="KW-0805">Transcription regulation</keyword>
<dbReference type="PANTHER" id="PTHR12081:SF44">
    <property type="entry name" value="TRANSCRIPTION FACTOR E2F3"/>
    <property type="match status" value="1"/>
</dbReference>
<dbReference type="Pfam" id="PF16421">
    <property type="entry name" value="E2F_CC-MB"/>
    <property type="match status" value="1"/>
</dbReference>
<dbReference type="Gene3D" id="6.10.250.540">
    <property type="match status" value="1"/>
</dbReference>
<sequence length="439" mass="47628">MRRGVERVTISGVQSSSDEKTGTPSTLSEHCPPGAYVHILSPSSCPGQTVNVSFSEHSDSPRFTTPTGPPVKRTGTRPDLTRTQTKRRLELDVGDPQYLQDVGRTSKAKRPAASPSPRGAKTAPKPSLERTRYDTSLGLLTQKFVQLLGRSSDGVVDLNLAAQELNVQKRRLYDITNVLEGVHLIKKKSKNNIQWMGSQLNVDSDQVLQDLSDEERKLDELIQSCTRQVHQLHADRHSQRFAYLTYDDVQKIPSLKEQTVIVIKAPAETRLEVPHPEEGLQVHLSSTQGPIDVFVCSDDPIPSDDTNGSVANGINGSHLHVSTNGNGSVHPSSSSSFIRVSSQGGANHFPGSNGSSSPLSGLTQCSTPVTVTPVFPLPTSLTSLQQPSDDQQTFVTLTQPLPLSLGGEDYLLSLGEDEGITDFFSSVDLDQLPIDMPLI</sequence>
<feature type="compositionally biased region" description="Polar residues" evidence="6">
    <location>
        <begin position="317"/>
        <end position="327"/>
    </location>
</feature>
<dbReference type="GO" id="GO:0090575">
    <property type="term" value="C:RNA polymerase II transcription regulator complex"/>
    <property type="evidence" value="ECO:0007669"/>
    <property type="project" value="TreeGrafter"/>
</dbReference>
<dbReference type="Proteomes" id="UP000472263">
    <property type="component" value="Chromosome 11"/>
</dbReference>
<organism evidence="8 9">
    <name type="scientific">Myripristis murdjan</name>
    <name type="common">pinecone soldierfish</name>
    <dbReference type="NCBI Taxonomy" id="586833"/>
    <lineage>
        <taxon>Eukaryota</taxon>
        <taxon>Metazoa</taxon>
        <taxon>Chordata</taxon>
        <taxon>Craniata</taxon>
        <taxon>Vertebrata</taxon>
        <taxon>Euteleostomi</taxon>
        <taxon>Actinopterygii</taxon>
        <taxon>Neopterygii</taxon>
        <taxon>Teleostei</taxon>
        <taxon>Neoteleostei</taxon>
        <taxon>Acanthomorphata</taxon>
        <taxon>Holocentriformes</taxon>
        <taxon>Holocentridae</taxon>
        <taxon>Myripristis</taxon>
    </lineage>
</organism>
<dbReference type="GO" id="GO:0046983">
    <property type="term" value="F:protein dimerization activity"/>
    <property type="evidence" value="ECO:0007669"/>
    <property type="project" value="InterPro"/>
</dbReference>
<dbReference type="InterPro" id="IPR036390">
    <property type="entry name" value="WH_DNA-bd_sf"/>
</dbReference>
<dbReference type="SUPFAM" id="SSF144074">
    <property type="entry name" value="E2F-DP heterodimerization region"/>
    <property type="match status" value="1"/>
</dbReference>
<evidence type="ECO:0000256" key="4">
    <source>
        <dbReference type="ARBA" id="ARBA00023163"/>
    </source>
</evidence>
<dbReference type="GO" id="GO:0000978">
    <property type="term" value="F:RNA polymerase II cis-regulatory region sequence-specific DNA binding"/>
    <property type="evidence" value="ECO:0007669"/>
    <property type="project" value="InterPro"/>
</dbReference>
<evidence type="ECO:0000256" key="5">
    <source>
        <dbReference type="RuleBase" id="RU003796"/>
    </source>
</evidence>
<dbReference type="Gene3D" id="1.10.10.10">
    <property type="entry name" value="Winged helix-like DNA-binding domain superfamily/Winged helix DNA-binding domain"/>
    <property type="match status" value="1"/>
</dbReference>
<protein>
    <recommendedName>
        <fullName evidence="7">E2F/DP family winged-helix DNA-binding domain-containing protein</fullName>
    </recommendedName>
</protein>
<evidence type="ECO:0000256" key="2">
    <source>
        <dbReference type="ARBA" id="ARBA00023015"/>
    </source>
</evidence>
<accession>A0A667XHK2</accession>
<evidence type="ECO:0000256" key="1">
    <source>
        <dbReference type="ARBA" id="ARBA00010940"/>
    </source>
</evidence>
<evidence type="ECO:0000313" key="8">
    <source>
        <dbReference type="Ensembl" id="ENSMMDP00005017185.1"/>
    </source>
</evidence>
<gene>
    <name evidence="8" type="primary">e2f3</name>
</gene>
<dbReference type="Ensembl" id="ENSMMDT00005017615.1">
    <property type="protein sequence ID" value="ENSMMDP00005017185.1"/>
    <property type="gene ID" value="ENSMMDG00005008658.1"/>
</dbReference>
<feature type="domain" description="E2F/DP family winged-helix DNA-binding" evidence="7">
    <location>
        <begin position="132"/>
        <end position="197"/>
    </location>
</feature>
<dbReference type="GO" id="GO:0000981">
    <property type="term" value="F:DNA-binding transcription factor activity, RNA polymerase II-specific"/>
    <property type="evidence" value="ECO:0007669"/>
    <property type="project" value="TreeGrafter"/>
</dbReference>
<reference evidence="8" key="3">
    <citation type="submission" date="2025-09" db="UniProtKB">
        <authorList>
            <consortium name="Ensembl"/>
        </authorList>
    </citation>
    <scope>IDENTIFICATION</scope>
</reference>
<reference evidence="8" key="1">
    <citation type="submission" date="2019-06" db="EMBL/GenBank/DDBJ databases">
        <authorList>
            <consortium name="Wellcome Sanger Institute Data Sharing"/>
        </authorList>
    </citation>
    <scope>NUCLEOTIDE SEQUENCE [LARGE SCALE GENOMIC DNA]</scope>
</reference>
<dbReference type="FunFam" id="1.10.10.10:FF:000008">
    <property type="entry name" value="E2F transcription factor 1"/>
    <property type="match status" value="1"/>
</dbReference>
<feature type="compositionally biased region" description="Polar residues" evidence="6">
    <location>
        <begin position="11"/>
        <end position="28"/>
    </location>
</feature>
<keyword evidence="3 5" id="KW-0238">DNA-binding</keyword>
<dbReference type="SUPFAM" id="SSF46785">
    <property type="entry name" value="Winged helix' DNA-binding domain"/>
    <property type="match status" value="1"/>
</dbReference>
<evidence type="ECO:0000313" key="9">
    <source>
        <dbReference type="Proteomes" id="UP000472263"/>
    </source>
</evidence>
<reference evidence="8" key="2">
    <citation type="submission" date="2025-08" db="UniProtKB">
        <authorList>
            <consortium name="Ensembl"/>
        </authorList>
    </citation>
    <scope>IDENTIFICATION</scope>
</reference>
<evidence type="ECO:0000256" key="6">
    <source>
        <dbReference type="SAM" id="MobiDB-lite"/>
    </source>
</evidence>
<proteinExistence type="inferred from homology"/>
<feature type="compositionally biased region" description="Low complexity" evidence="6">
    <location>
        <begin position="350"/>
        <end position="361"/>
    </location>
</feature>
<comment type="similarity">
    <text evidence="1 5">Belongs to the E2F/DP family.</text>
</comment>
<dbReference type="Pfam" id="PF02319">
    <property type="entry name" value="WHD_E2F_TDP"/>
    <property type="match status" value="1"/>
</dbReference>
<dbReference type="SMART" id="SM01372">
    <property type="entry name" value="E2F_TDP"/>
    <property type="match status" value="1"/>
</dbReference>
<feature type="compositionally biased region" description="Polar residues" evidence="6">
    <location>
        <begin position="41"/>
        <end position="66"/>
    </location>
</feature>
<comment type="subcellular location">
    <subcellularLocation>
        <location evidence="5">Nucleus</location>
    </subcellularLocation>
</comment>
<dbReference type="InterPro" id="IPR003316">
    <property type="entry name" value="E2F_WHTH_DNA-bd_dom"/>
</dbReference>
<dbReference type="InParanoid" id="A0A667XHK2"/>